<feature type="domain" description="CHAT" evidence="1">
    <location>
        <begin position="1092"/>
        <end position="1353"/>
    </location>
</feature>
<dbReference type="InterPro" id="IPR024983">
    <property type="entry name" value="CHAT_dom"/>
</dbReference>
<gene>
    <name evidence="2" type="ORF">RM844_11710</name>
</gene>
<accession>A0ABU2JPN7</accession>
<dbReference type="Proteomes" id="UP001183410">
    <property type="component" value="Unassembled WGS sequence"/>
</dbReference>
<dbReference type="SUPFAM" id="SSF48452">
    <property type="entry name" value="TPR-like"/>
    <property type="match status" value="1"/>
</dbReference>
<evidence type="ECO:0000313" key="3">
    <source>
        <dbReference type="Proteomes" id="UP001183410"/>
    </source>
</evidence>
<evidence type="ECO:0000259" key="1">
    <source>
        <dbReference type="Pfam" id="PF12770"/>
    </source>
</evidence>
<comment type="caution">
    <text evidence="2">The sequence shown here is derived from an EMBL/GenBank/DDBJ whole genome shotgun (WGS) entry which is preliminary data.</text>
</comment>
<organism evidence="2 3">
    <name type="scientific">Streptomyces chisholmiae</name>
    <dbReference type="NCBI Taxonomy" id="3075540"/>
    <lineage>
        <taxon>Bacteria</taxon>
        <taxon>Bacillati</taxon>
        <taxon>Actinomycetota</taxon>
        <taxon>Actinomycetes</taxon>
        <taxon>Kitasatosporales</taxon>
        <taxon>Streptomycetaceae</taxon>
        <taxon>Streptomyces</taxon>
    </lineage>
</organism>
<dbReference type="Gene3D" id="1.25.40.10">
    <property type="entry name" value="Tetratricopeptide repeat domain"/>
    <property type="match status" value="1"/>
</dbReference>
<keyword evidence="3" id="KW-1185">Reference proteome</keyword>
<name>A0ABU2JPN7_9ACTN</name>
<dbReference type="InterPro" id="IPR011990">
    <property type="entry name" value="TPR-like_helical_dom_sf"/>
</dbReference>
<dbReference type="Pfam" id="PF12770">
    <property type="entry name" value="CHAT"/>
    <property type="match status" value="1"/>
</dbReference>
<dbReference type="RefSeq" id="WP_311667011.1">
    <property type="nucleotide sequence ID" value="NZ_JAVREO010000006.1"/>
</dbReference>
<sequence>MTADAGGAGEPAAVAALLARLARHAAGDRSAVLGAAAEAELRQVTEHGERHGYPPRSLVTLGRVRLTRFRETGEPAEYRAAALAYEPLWLGRLVEDPEPGPAGAAPEEIAGRATRRGGALLSHFLATRDPEQLLPARAVFDRALTELPTTHRLSPVVDSGRAHVFLTAYQYLRWRDALPVGLRAVRGMLSLPSGQLPASLGHQLLDLHQQDGAQQPFELGVEALVHSLGTTPPPPTAERLATLVRLTGALLRQLGRTGDTARTSHTADRVAELLSRARPVQPAHRAEFEELLRHAGDGEGAARTLRIGLLRALTHPPAAPQLRQLGRELRARHAETGDAAALAEAIGVLRAAVDAEPTAAGWAALANALSTAAAAGLPAGDPGEAVEAAERALALAPEAPEALSALANALTRHPERRSDPAAVTRAVELHARATELLPDGHPAAVHSLLNTARARAWLGRLDRTTEPLDRAVAELRAARTALPADHPHRGAVDLELAALLLDRDELDPSEAALTEALGLLRGLPAPRAPAAGPLLLRALRLRHQRRGADSPESLDEALALALPAGPPAPDAVGAADPDWTAELAALYQLRPEPVLLAELVPLARRDAEAAGPGAPRHAPARLLLGRALVWRYEAHLDPAALTEGAALLTGLANGDGDPAVARAALAPATHARRLAAARLAPAARAALATGSDLFAELVTTHLRELDEVVRLGRAAVATHPEPGRERGEARVDLALALLARAEFGEPDPDLAEAVALLRSAIDDPANAATPQAGWLVNLSVALRLRYAGTGNQALLAESLVRADEALAGTRPGQPERLRAAAARAAALADRYRALGDPADGAAAQAGLQAAADTAGASLPDRLSAAGDAARVAVERGDFEAATGAYETAVALLPELVGGWLAGDPAGRRAAAAEAALGAYPPLAAEGASCALRLGQPDRALRLLERGRGVLLGQALTTRRELAGLRAGHPALAVELADLAADSAAERPGAATRLAELLTRIRARPGLAGFLAPAGPDPARLALPGPTVVVNLSRLGAHALLLADGRREVLPLPRLDPRDAVRRCVDFLTAAATVGDQARTAEQRRAAGEVVRATLGWLWTTVAEPVLTALELPRTDRPPRLWWCPTGPLTGLPFHAAGDGRDAVPDHVVSSYTATLAALGPAEPPPPKTPPPAAGRLLVVDAAHATDEVRALTALFPTATVLAGPAATRAAVRAALPDHDRVHFACHATVDPVRRLTGRLVLADGTLAPHDLAELELPRAELAVLAACASAAGSLDLQDEAQHLATACQLAGYRQVIATLWPITTPQAAVFARLLHTHLDRGAPPALALHRTAGTIRRHYPDRPWLWSPYLHLGR</sequence>
<dbReference type="EMBL" id="JAVREO010000006">
    <property type="protein sequence ID" value="MDT0266957.1"/>
    <property type="molecule type" value="Genomic_DNA"/>
</dbReference>
<reference evidence="3" key="1">
    <citation type="submission" date="2023-07" db="EMBL/GenBank/DDBJ databases">
        <title>30 novel species of actinomycetes from the DSMZ collection.</title>
        <authorList>
            <person name="Nouioui I."/>
        </authorList>
    </citation>
    <scope>NUCLEOTIDE SEQUENCE [LARGE SCALE GENOMIC DNA]</scope>
    <source>
        <strain evidence="3">DSM 44915</strain>
    </source>
</reference>
<evidence type="ECO:0000313" key="2">
    <source>
        <dbReference type="EMBL" id="MDT0266957.1"/>
    </source>
</evidence>
<proteinExistence type="predicted"/>
<protein>
    <submittedName>
        <fullName evidence="2">CHAT domain-containing protein</fullName>
    </submittedName>
</protein>